<organism evidence="2 3">
    <name type="scientific">Pyramidobacter piscolens W5455</name>
    <dbReference type="NCBI Taxonomy" id="352165"/>
    <lineage>
        <taxon>Bacteria</taxon>
        <taxon>Thermotogati</taxon>
        <taxon>Synergistota</taxon>
        <taxon>Synergistia</taxon>
        <taxon>Synergistales</taxon>
        <taxon>Dethiosulfovibrionaceae</taxon>
        <taxon>Pyramidobacter</taxon>
    </lineage>
</organism>
<dbReference type="Gene3D" id="3.40.50.300">
    <property type="entry name" value="P-loop containing nucleotide triphosphate hydrolases"/>
    <property type="match status" value="1"/>
</dbReference>
<proteinExistence type="predicted"/>
<dbReference type="Gene3D" id="3.90.580.10">
    <property type="entry name" value="Zinc finger, CHC2-type domain"/>
    <property type="match status" value="1"/>
</dbReference>
<dbReference type="InterPro" id="IPR036390">
    <property type="entry name" value="WH_DNA-bd_sf"/>
</dbReference>
<dbReference type="SUPFAM" id="SSF46785">
    <property type="entry name" value="Winged helix' DNA-binding domain"/>
    <property type="match status" value="1"/>
</dbReference>
<dbReference type="SUPFAM" id="SSF57783">
    <property type="entry name" value="Zinc beta-ribbon"/>
    <property type="match status" value="1"/>
</dbReference>
<gene>
    <name evidence="2" type="ORF">HMPREF7215_2495</name>
</gene>
<accession>A0ABM9ZYL6</accession>
<dbReference type="InterPro" id="IPR011991">
    <property type="entry name" value="ArsR-like_HTH"/>
</dbReference>
<reference evidence="2 3" key="1">
    <citation type="submission" date="2009-12" db="EMBL/GenBank/DDBJ databases">
        <authorList>
            <person name="Shrivastava S."/>
            <person name="Madupu R."/>
            <person name="Durkin A.S."/>
            <person name="Torralba M."/>
            <person name="Methe B."/>
            <person name="Sutton G.G."/>
            <person name="Strausberg R.L."/>
            <person name="Nelson K.E."/>
        </authorList>
    </citation>
    <scope>NUCLEOTIDE SEQUENCE [LARGE SCALE GENOMIC DNA]</scope>
    <source>
        <strain evidence="2 3">W5455</strain>
    </source>
</reference>
<evidence type="ECO:0000256" key="1">
    <source>
        <dbReference type="SAM" id="MobiDB-lite"/>
    </source>
</evidence>
<dbReference type="InterPro" id="IPR027417">
    <property type="entry name" value="P-loop_NTPase"/>
</dbReference>
<feature type="compositionally biased region" description="Basic and acidic residues" evidence="1">
    <location>
        <begin position="87"/>
        <end position="98"/>
    </location>
</feature>
<keyword evidence="3" id="KW-1185">Reference proteome</keyword>
<dbReference type="Gene3D" id="1.10.10.10">
    <property type="entry name" value="Winged helix-like DNA-binding domain superfamily/Winged helix DNA-binding domain"/>
    <property type="match status" value="1"/>
</dbReference>
<evidence type="ECO:0000313" key="3">
    <source>
        <dbReference type="Proteomes" id="UP000006462"/>
    </source>
</evidence>
<dbReference type="CDD" id="cd00090">
    <property type="entry name" value="HTH_ARSR"/>
    <property type="match status" value="1"/>
</dbReference>
<feature type="region of interest" description="Disordered" evidence="1">
    <location>
        <begin position="79"/>
        <end position="98"/>
    </location>
</feature>
<dbReference type="CDD" id="cd00188">
    <property type="entry name" value="TOPRIM"/>
    <property type="match status" value="1"/>
</dbReference>
<dbReference type="RefSeq" id="WP_009163556.1">
    <property type="nucleotide sequence ID" value="NZ_ADFP01000008.1"/>
</dbReference>
<dbReference type="EMBL" id="ADFP01000008">
    <property type="protein sequence ID" value="EFB92002.1"/>
    <property type="molecule type" value="Genomic_DNA"/>
</dbReference>
<dbReference type="SUPFAM" id="SSF52540">
    <property type="entry name" value="P-loop containing nucleoside triphosphate hydrolases"/>
    <property type="match status" value="1"/>
</dbReference>
<dbReference type="InterPro" id="IPR036977">
    <property type="entry name" value="DNA_primase_Znf_CHC2"/>
</dbReference>
<sequence>MNDRQRDMNESWFEKHVGPRVGKLRRSDDELLMCSPLRKEHNPSFTVSLEKGCWHDLGTNEGGTLTELAGRLGVPAPEYAGGGASSSRKEQDAKAAAAEGEKIEAARAVWEMATEKDVQSHEYLKAKQIDATGLDLRVLSFSGPDVPKPYQKIPRRGQLVVPVRDAKTNQLVGVEMIDCFKTDGKWGKRDLGVKEAGYWEAGACSKKDAPIVFCEGMATAATVKRFVGDSARTICCFGAGNVPVVAAAFSSRFPGREIVIATDAGEAGEDAYNAVRLGEAKERGRGHKDGVLRPAIPDALKAIPQGENNIDWNDAVLARGFEAARTEFEKRLKLSRMLRKMQSSEATRNKPEFISAAALMATRFEAKKWAVEGLVPSGLTVLASIAKKGKSWLVLQMGAAVAAGKPFLGMKTMQGAVLYAALEDTQARLKERLQLLYPTGGVPSVMSFTTTFPRLDAGGLELLLEWIVENKPSLVVIDVWNKVKPTGTDKALNAYEADYKAVGPLKALADMTDTPILLVHHLKKGGAANGEMLEGLSGSMGLPSAADAILALKREGQNETATIERTGRDLDCTDDIPIRWTKPAGWRLSTPEEIYKERREKETGTARAIFDALEESGAPLSPKQIAEAADVGESTLRSALKRLKDAGQLQRFSDGRYYLVGEDRLYCEEKKGPPIKEEDNNNLSISFSFRDKNSVFSATPATLATDATGLENGVALHCNGLATELATTTNSVISMDEAKTVAALQALQENNVFLSEYEKTGLVLQKFSALISSLAEKAGCPPEVVRQALLDQFGERANFCRDRVTISPPDLWLEGETDD</sequence>
<comment type="caution">
    <text evidence="2">The sequence shown here is derived from an EMBL/GenBank/DDBJ whole genome shotgun (WGS) entry which is preliminary data.</text>
</comment>
<protein>
    <submittedName>
        <fullName evidence="2">Transcriptional regulator, GntR family</fullName>
    </submittedName>
</protein>
<dbReference type="Pfam" id="PF13481">
    <property type="entry name" value="AAA_25"/>
    <property type="match status" value="1"/>
</dbReference>
<dbReference type="Proteomes" id="UP000006462">
    <property type="component" value="Unassembled WGS sequence"/>
</dbReference>
<name>A0ABM9ZYL6_9BACT</name>
<dbReference type="InterPro" id="IPR036388">
    <property type="entry name" value="WH-like_DNA-bd_sf"/>
</dbReference>
<evidence type="ECO:0000313" key="2">
    <source>
        <dbReference type="EMBL" id="EFB92002.1"/>
    </source>
</evidence>